<organism evidence="1 2">
    <name type="scientific">Paenibacillus agricola</name>
    <dbReference type="NCBI Taxonomy" id="2716264"/>
    <lineage>
        <taxon>Bacteria</taxon>
        <taxon>Bacillati</taxon>
        <taxon>Bacillota</taxon>
        <taxon>Bacilli</taxon>
        <taxon>Bacillales</taxon>
        <taxon>Paenibacillaceae</taxon>
        <taxon>Paenibacillus</taxon>
    </lineage>
</organism>
<reference evidence="1" key="1">
    <citation type="submission" date="2020-03" db="EMBL/GenBank/DDBJ databases">
        <title>Draft sequencing of Paenibacilllus sp. S3N08.</title>
        <authorList>
            <person name="Kim D.-U."/>
        </authorList>
    </citation>
    <scope>NUCLEOTIDE SEQUENCE</scope>
    <source>
        <strain evidence="1">S3N08</strain>
    </source>
</reference>
<gene>
    <name evidence="1" type="ORF">G9U52_31750</name>
</gene>
<proteinExistence type="predicted"/>
<keyword evidence="2" id="KW-1185">Reference proteome</keyword>
<protein>
    <submittedName>
        <fullName evidence="1">Uncharacterized protein</fullName>
    </submittedName>
</protein>
<dbReference type="Proteomes" id="UP001165962">
    <property type="component" value="Unassembled WGS sequence"/>
</dbReference>
<name>A0ABX0JF34_9BACL</name>
<dbReference type="EMBL" id="JAAOIW010000018">
    <property type="protein sequence ID" value="NHN34371.1"/>
    <property type="molecule type" value="Genomic_DNA"/>
</dbReference>
<sequence>MLCTQVTHHLDYHGEAITEIRYIFAASMIEALDIMSAHIHPLRVLTELYSISIEKNHED</sequence>
<comment type="caution">
    <text evidence="1">The sequence shown here is derived from an EMBL/GenBank/DDBJ whole genome shotgun (WGS) entry which is preliminary data.</text>
</comment>
<evidence type="ECO:0000313" key="2">
    <source>
        <dbReference type="Proteomes" id="UP001165962"/>
    </source>
</evidence>
<accession>A0ABX0JF34</accession>
<evidence type="ECO:0000313" key="1">
    <source>
        <dbReference type="EMBL" id="NHN34371.1"/>
    </source>
</evidence>